<dbReference type="PANTHER" id="PTHR42951">
    <property type="entry name" value="METALLO-BETA-LACTAMASE DOMAIN-CONTAINING"/>
    <property type="match status" value="1"/>
</dbReference>
<dbReference type="SUPFAM" id="SSF56281">
    <property type="entry name" value="Metallo-hydrolase/oxidoreductase"/>
    <property type="match status" value="1"/>
</dbReference>
<evidence type="ECO:0000256" key="3">
    <source>
        <dbReference type="ARBA" id="ARBA00004418"/>
    </source>
</evidence>
<comment type="subcellular location">
    <subcellularLocation>
        <location evidence="3">Periplasm</location>
    </subcellularLocation>
</comment>
<dbReference type="Pfam" id="PF00753">
    <property type="entry name" value="Lactamase_B"/>
    <property type="match status" value="1"/>
</dbReference>
<dbReference type="EMBL" id="JAUSVL010000001">
    <property type="protein sequence ID" value="MDQ0288621.1"/>
    <property type="molecule type" value="Genomic_DNA"/>
</dbReference>
<evidence type="ECO:0000256" key="10">
    <source>
        <dbReference type="ARBA" id="ARBA00022833"/>
    </source>
</evidence>
<dbReference type="EC" id="3.5.2.6" evidence="5"/>
<dbReference type="SMART" id="SM00849">
    <property type="entry name" value="Lactamase_B"/>
    <property type="match status" value="1"/>
</dbReference>
<evidence type="ECO:0000256" key="4">
    <source>
        <dbReference type="ARBA" id="ARBA00005250"/>
    </source>
</evidence>
<keyword evidence="14" id="KW-1185">Reference proteome</keyword>
<dbReference type="GO" id="GO:0008270">
    <property type="term" value="F:zinc ion binding"/>
    <property type="evidence" value="ECO:0007669"/>
    <property type="project" value="InterPro"/>
</dbReference>
<evidence type="ECO:0000256" key="5">
    <source>
        <dbReference type="ARBA" id="ARBA00012865"/>
    </source>
</evidence>
<evidence type="ECO:0000256" key="8">
    <source>
        <dbReference type="ARBA" id="ARBA00022764"/>
    </source>
</evidence>
<keyword evidence="10" id="KW-0862">Zinc</keyword>
<comment type="similarity">
    <text evidence="4">Belongs to the metallo-beta-lactamase superfamily. Class-B beta-lactamase family.</text>
</comment>
<comment type="catalytic activity">
    <reaction evidence="1">
        <text>a beta-lactam + H2O = a substituted beta-amino acid</text>
        <dbReference type="Rhea" id="RHEA:20401"/>
        <dbReference type="ChEBI" id="CHEBI:15377"/>
        <dbReference type="ChEBI" id="CHEBI:35627"/>
        <dbReference type="ChEBI" id="CHEBI:140347"/>
        <dbReference type="EC" id="3.5.2.6"/>
    </reaction>
</comment>
<evidence type="ECO:0000256" key="1">
    <source>
        <dbReference type="ARBA" id="ARBA00001526"/>
    </source>
</evidence>
<comment type="cofactor">
    <cofactor evidence="2">
        <name>Zn(2+)</name>
        <dbReference type="ChEBI" id="CHEBI:29105"/>
    </cofactor>
</comment>
<proteinExistence type="inferred from homology"/>
<dbReference type="PROSITE" id="PS00743">
    <property type="entry name" value="BETA_LACTAMASE_B_1"/>
    <property type="match status" value="1"/>
</dbReference>
<keyword evidence="6" id="KW-0479">Metal-binding</keyword>
<accession>A0AAE3VE66</accession>
<sequence>MATGVYFEEVGSGLYLLRAPFSGTWSGVYLVRRSDRVYVLDSGASAAGVDDCLVPALGALGLGVGDVTALLNTHTHGDHVGGNYRLRELGLRRCVSYAGSVAKLRDPLRYSKLIRAAFPAHSPAPPPVLRGIDADVVMQDGESLDGLRLLHSPGHDSDTVCYLDEASGTLLTGDSLQGNGTILQGSALYMDLPGYVRSIERLQAEKIERVVMGHAYLPWDEPVIEGAAKVRDFLAANLAIVAANGRRVASWYSEGVRDLPELSRRLIASCDGRQPEYLFLTMYTVREHLRAMGVMPAC</sequence>
<dbReference type="InterPro" id="IPR001279">
    <property type="entry name" value="Metallo-B-lactamas"/>
</dbReference>
<evidence type="ECO:0000256" key="11">
    <source>
        <dbReference type="ARBA" id="ARBA00023251"/>
    </source>
</evidence>
<dbReference type="GO" id="GO:0042597">
    <property type="term" value="C:periplasmic space"/>
    <property type="evidence" value="ECO:0007669"/>
    <property type="project" value="UniProtKB-SubCell"/>
</dbReference>
<evidence type="ECO:0000313" key="13">
    <source>
        <dbReference type="EMBL" id="MDQ0288621.1"/>
    </source>
</evidence>
<feature type="domain" description="Metallo-beta-lactamase" evidence="12">
    <location>
        <begin position="25"/>
        <end position="214"/>
    </location>
</feature>
<gene>
    <name evidence="13" type="ORF">J3R75_000728</name>
</gene>
<dbReference type="RefSeq" id="WP_307259956.1">
    <property type="nucleotide sequence ID" value="NZ_JAUSVL010000001.1"/>
</dbReference>
<organism evidence="13 14">
    <name type="scientific">Oligosphaera ethanolica</name>
    <dbReference type="NCBI Taxonomy" id="760260"/>
    <lineage>
        <taxon>Bacteria</taxon>
        <taxon>Pseudomonadati</taxon>
        <taxon>Lentisphaerota</taxon>
        <taxon>Oligosphaeria</taxon>
        <taxon>Oligosphaerales</taxon>
        <taxon>Oligosphaeraceae</taxon>
        <taxon>Oligosphaera</taxon>
    </lineage>
</organism>
<dbReference type="AlphaFoldDB" id="A0AAE3VE66"/>
<name>A0AAE3VE66_9BACT</name>
<keyword evidence="7" id="KW-0732">Signal</keyword>
<evidence type="ECO:0000256" key="9">
    <source>
        <dbReference type="ARBA" id="ARBA00022801"/>
    </source>
</evidence>
<evidence type="ECO:0000313" key="14">
    <source>
        <dbReference type="Proteomes" id="UP001238163"/>
    </source>
</evidence>
<keyword evidence="8" id="KW-0574">Periplasm</keyword>
<evidence type="ECO:0000256" key="2">
    <source>
        <dbReference type="ARBA" id="ARBA00001947"/>
    </source>
</evidence>
<protein>
    <recommendedName>
        <fullName evidence="5">beta-lactamase</fullName>
        <ecNumber evidence="5">3.5.2.6</ecNumber>
    </recommendedName>
</protein>
<keyword evidence="11" id="KW-0046">Antibiotic resistance</keyword>
<evidence type="ECO:0000259" key="12">
    <source>
        <dbReference type="SMART" id="SM00849"/>
    </source>
</evidence>
<dbReference type="Gene3D" id="3.60.15.10">
    <property type="entry name" value="Ribonuclease Z/Hydroxyacylglutathione hydrolase-like"/>
    <property type="match status" value="1"/>
</dbReference>
<dbReference type="GO" id="GO:0017001">
    <property type="term" value="P:antibiotic catabolic process"/>
    <property type="evidence" value="ECO:0007669"/>
    <property type="project" value="InterPro"/>
</dbReference>
<dbReference type="GO" id="GO:0008800">
    <property type="term" value="F:beta-lactamase activity"/>
    <property type="evidence" value="ECO:0007669"/>
    <property type="project" value="UniProtKB-EC"/>
</dbReference>
<dbReference type="InterPro" id="IPR050855">
    <property type="entry name" value="NDM-1-like"/>
</dbReference>
<dbReference type="GO" id="GO:0046677">
    <property type="term" value="P:response to antibiotic"/>
    <property type="evidence" value="ECO:0007669"/>
    <property type="project" value="UniProtKB-KW"/>
</dbReference>
<evidence type="ECO:0000256" key="7">
    <source>
        <dbReference type="ARBA" id="ARBA00022729"/>
    </source>
</evidence>
<reference evidence="13" key="1">
    <citation type="submission" date="2023-07" db="EMBL/GenBank/DDBJ databases">
        <title>Genomic Encyclopedia of Type Strains, Phase IV (KMG-IV): sequencing the most valuable type-strain genomes for metagenomic binning, comparative biology and taxonomic classification.</title>
        <authorList>
            <person name="Goeker M."/>
        </authorList>
    </citation>
    <scope>NUCLEOTIDE SEQUENCE</scope>
    <source>
        <strain evidence="13">DSM 24202</strain>
    </source>
</reference>
<dbReference type="InterPro" id="IPR001018">
    <property type="entry name" value="Beta-lactamase_class-B_CS"/>
</dbReference>
<dbReference type="Proteomes" id="UP001238163">
    <property type="component" value="Unassembled WGS sequence"/>
</dbReference>
<comment type="caution">
    <text evidence="13">The sequence shown here is derived from an EMBL/GenBank/DDBJ whole genome shotgun (WGS) entry which is preliminary data.</text>
</comment>
<dbReference type="PANTHER" id="PTHR42951:SF17">
    <property type="entry name" value="METALLO-BETA-LACTAMASE DOMAIN-CONTAINING PROTEIN"/>
    <property type="match status" value="1"/>
</dbReference>
<dbReference type="InterPro" id="IPR036866">
    <property type="entry name" value="RibonucZ/Hydroxyglut_hydro"/>
</dbReference>
<evidence type="ECO:0000256" key="6">
    <source>
        <dbReference type="ARBA" id="ARBA00022723"/>
    </source>
</evidence>
<keyword evidence="9 13" id="KW-0378">Hydrolase</keyword>